<proteinExistence type="predicted"/>
<dbReference type="Pfam" id="PF00646">
    <property type="entry name" value="F-box"/>
    <property type="match status" value="1"/>
</dbReference>
<feature type="domain" description="F-box" evidence="1">
    <location>
        <begin position="22"/>
        <end position="67"/>
    </location>
</feature>
<dbReference type="InterPro" id="IPR001810">
    <property type="entry name" value="F-box_dom"/>
</dbReference>
<reference evidence="2 3" key="1">
    <citation type="submission" date="2014-04" db="EMBL/GenBank/DDBJ databases">
        <authorList>
            <consortium name="DOE Joint Genome Institute"/>
            <person name="Kuo A."/>
            <person name="Martino E."/>
            <person name="Perotto S."/>
            <person name="Kohler A."/>
            <person name="Nagy L.G."/>
            <person name="Floudas D."/>
            <person name="Copeland A."/>
            <person name="Barry K.W."/>
            <person name="Cichocki N."/>
            <person name="Veneault-Fourrey C."/>
            <person name="LaButti K."/>
            <person name="Lindquist E.A."/>
            <person name="Lipzen A."/>
            <person name="Lundell T."/>
            <person name="Morin E."/>
            <person name="Murat C."/>
            <person name="Sun H."/>
            <person name="Tunlid A."/>
            <person name="Henrissat B."/>
            <person name="Grigoriev I.V."/>
            <person name="Hibbett D.S."/>
            <person name="Martin F."/>
            <person name="Nordberg H.P."/>
            <person name="Cantor M.N."/>
            <person name="Hua S.X."/>
        </authorList>
    </citation>
    <scope>NUCLEOTIDE SEQUENCE [LARGE SCALE GENOMIC DNA]</scope>
    <source>
        <strain evidence="2 3">Zn</strain>
    </source>
</reference>
<dbReference type="EMBL" id="KN832873">
    <property type="protein sequence ID" value="KIN03676.1"/>
    <property type="molecule type" value="Genomic_DNA"/>
</dbReference>
<dbReference type="PROSITE" id="PS50181">
    <property type="entry name" value="FBOX"/>
    <property type="match status" value="1"/>
</dbReference>
<evidence type="ECO:0000259" key="1">
    <source>
        <dbReference type="PROSITE" id="PS50181"/>
    </source>
</evidence>
<name>A0A0C3H695_OIDMZ</name>
<dbReference type="AlphaFoldDB" id="A0A0C3H695"/>
<reference evidence="3" key="2">
    <citation type="submission" date="2015-01" db="EMBL/GenBank/DDBJ databases">
        <title>Evolutionary Origins and Diversification of the Mycorrhizal Mutualists.</title>
        <authorList>
            <consortium name="DOE Joint Genome Institute"/>
            <consortium name="Mycorrhizal Genomics Consortium"/>
            <person name="Kohler A."/>
            <person name="Kuo A."/>
            <person name="Nagy L.G."/>
            <person name="Floudas D."/>
            <person name="Copeland A."/>
            <person name="Barry K.W."/>
            <person name="Cichocki N."/>
            <person name="Veneault-Fourrey C."/>
            <person name="LaButti K."/>
            <person name="Lindquist E.A."/>
            <person name="Lipzen A."/>
            <person name="Lundell T."/>
            <person name="Morin E."/>
            <person name="Murat C."/>
            <person name="Riley R."/>
            <person name="Ohm R."/>
            <person name="Sun H."/>
            <person name="Tunlid A."/>
            <person name="Henrissat B."/>
            <person name="Grigoriev I.V."/>
            <person name="Hibbett D.S."/>
            <person name="Martin F."/>
        </authorList>
    </citation>
    <scope>NUCLEOTIDE SEQUENCE [LARGE SCALE GENOMIC DNA]</scope>
    <source>
        <strain evidence="3">Zn</strain>
    </source>
</reference>
<accession>A0A0C3H695</accession>
<dbReference type="HOGENOM" id="CLU_048626_0_0_1"/>
<evidence type="ECO:0000313" key="3">
    <source>
        <dbReference type="Proteomes" id="UP000054321"/>
    </source>
</evidence>
<dbReference type="Proteomes" id="UP000054321">
    <property type="component" value="Unassembled WGS sequence"/>
</dbReference>
<dbReference type="OrthoDB" id="3766406at2759"/>
<protein>
    <recommendedName>
        <fullName evidence="1">F-box domain-containing protein</fullName>
    </recommendedName>
</protein>
<keyword evidence="3" id="KW-1185">Reference proteome</keyword>
<dbReference type="InParanoid" id="A0A0C3H695"/>
<sequence>MDYLKRLRSRLRELQRPDALGQAGLGTIPLEILQQIIEHLPDSSAAAFSICCIQIKRLVGDQYLEHLAGSPSSTADFLSLVAVDLPSQIACASCQRLHKIKNAARYTSRDTFRSPTSACYLGDLAAEVPELISAHFSSTIFQMTMKRYQQGSQCTQLLNLLSYHTSTQRKDGYSKKSRADCRIIRGLLAHRLQYVFLQDALSISSFTIDPRLEICRHISFISNKSGVHIKIITISDYHLHRSGDKVVWSLRRNLNLQRGDGVSSGMITCPYCCTEFQIDFKRDLKRRIAMFFTRWKLLGAGPDDEIWKQNFKDQIRVRQGTVQLQGRPLSSVFEENEDFRFDSLLLSKENKNFNGFKSQTLPILYS</sequence>
<dbReference type="STRING" id="913774.A0A0C3H695"/>
<gene>
    <name evidence="2" type="ORF">OIDMADRAFT_51625</name>
</gene>
<organism evidence="2 3">
    <name type="scientific">Oidiodendron maius (strain Zn)</name>
    <dbReference type="NCBI Taxonomy" id="913774"/>
    <lineage>
        <taxon>Eukaryota</taxon>
        <taxon>Fungi</taxon>
        <taxon>Dikarya</taxon>
        <taxon>Ascomycota</taxon>
        <taxon>Pezizomycotina</taxon>
        <taxon>Leotiomycetes</taxon>
        <taxon>Leotiomycetes incertae sedis</taxon>
        <taxon>Myxotrichaceae</taxon>
        <taxon>Oidiodendron</taxon>
    </lineage>
</organism>
<evidence type="ECO:0000313" key="2">
    <source>
        <dbReference type="EMBL" id="KIN03676.1"/>
    </source>
</evidence>